<comment type="caution">
    <text evidence="5">The sequence shown here is derived from an EMBL/GenBank/DDBJ whole genome shotgun (WGS) entry which is preliminary data.</text>
</comment>
<dbReference type="SMART" id="SM00382">
    <property type="entry name" value="AAA"/>
    <property type="match status" value="1"/>
</dbReference>
<dbReference type="Pfam" id="PF00005">
    <property type="entry name" value="ABC_tran"/>
    <property type="match status" value="1"/>
</dbReference>
<evidence type="ECO:0000313" key="6">
    <source>
        <dbReference type="Proteomes" id="UP001300383"/>
    </source>
</evidence>
<name>A0AAP4BA67_9FIRM</name>
<accession>A0AAP4BA67</accession>
<dbReference type="Gene3D" id="3.40.50.300">
    <property type="entry name" value="P-loop containing nucleotide triphosphate hydrolases"/>
    <property type="match status" value="1"/>
</dbReference>
<evidence type="ECO:0000313" key="5">
    <source>
        <dbReference type="EMBL" id="MDI9242057.1"/>
    </source>
</evidence>
<dbReference type="FunFam" id="3.40.50.300:FF:000032">
    <property type="entry name" value="Export ABC transporter ATP-binding protein"/>
    <property type="match status" value="1"/>
</dbReference>
<dbReference type="CDD" id="cd03255">
    <property type="entry name" value="ABC_MJ0796_LolCDE_FtsE"/>
    <property type="match status" value="1"/>
</dbReference>
<dbReference type="GO" id="GO:0022857">
    <property type="term" value="F:transmembrane transporter activity"/>
    <property type="evidence" value="ECO:0007669"/>
    <property type="project" value="TreeGrafter"/>
</dbReference>
<dbReference type="InterPro" id="IPR003439">
    <property type="entry name" value="ABC_transporter-like_ATP-bd"/>
</dbReference>
<dbReference type="PANTHER" id="PTHR24220:SF86">
    <property type="entry name" value="ABC TRANSPORTER ABCH.1"/>
    <property type="match status" value="1"/>
</dbReference>
<gene>
    <name evidence="5" type="ORF">QJ036_06130</name>
</gene>
<keyword evidence="3 5" id="KW-0067">ATP-binding</keyword>
<evidence type="ECO:0000259" key="4">
    <source>
        <dbReference type="PROSITE" id="PS50893"/>
    </source>
</evidence>
<dbReference type="RefSeq" id="WP_283230561.1">
    <property type="nucleotide sequence ID" value="NZ_JASGBQ010000007.1"/>
</dbReference>
<dbReference type="InterPro" id="IPR017871">
    <property type="entry name" value="ABC_transporter-like_CS"/>
</dbReference>
<dbReference type="InterPro" id="IPR003593">
    <property type="entry name" value="AAA+_ATPase"/>
</dbReference>
<protein>
    <submittedName>
        <fullName evidence="5">ABC transporter ATP-binding protein</fullName>
    </submittedName>
</protein>
<dbReference type="SUPFAM" id="SSF52540">
    <property type="entry name" value="P-loop containing nucleoside triphosphate hydrolases"/>
    <property type="match status" value="1"/>
</dbReference>
<evidence type="ECO:0000256" key="1">
    <source>
        <dbReference type="ARBA" id="ARBA00022448"/>
    </source>
</evidence>
<dbReference type="GO" id="GO:0005524">
    <property type="term" value="F:ATP binding"/>
    <property type="evidence" value="ECO:0007669"/>
    <property type="project" value="UniProtKB-KW"/>
</dbReference>
<evidence type="ECO:0000256" key="3">
    <source>
        <dbReference type="ARBA" id="ARBA00022840"/>
    </source>
</evidence>
<dbReference type="PANTHER" id="PTHR24220">
    <property type="entry name" value="IMPORT ATP-BINDING PROTEIN"/>
    <property type="match status" value="1"/>
</dbReference>
<dbReference type="InterPro" id="IPR027417">
    <property type="entry name" value="P-loop_NTPase"/>
</dbReference>
<dbReference type="AlphaFoldDB" id="A0AAP4BA67"/>
<dbReference type="PROSITE" id="PS00211">
    <property type="entry name" value="ABC_TRANSPORTER_1"/>
    <property type="match status" value="1"/>
</dbReference>
<keyword evidence="6" id="KW-1185">Reference proteome</keyword>
<sequence length="227" mass="25376">MNILLETKRLEKTYGTGERAVQALKPLDLQIEEGKFYAVIGRSGSGKSTLLHLLGGLDRPTAGEVIMEGKNLAAFNDREAAIFRRRRIGFVFQAYNLLPEYTAIDNIRMPLYLDQREIDEEYEIMLLKKLRLVGKEKKYPNELSGGEAQRVAIARALIAKPAVVLADEPTGNLDAKSAEEVLQILQGTCRIFHQTLILVTHDLQIARMADEVLTLEDGNLVTGEKQV</sequence>
<dbReference type="GO" id="GO:0016887">
    <property type="term" value="F:ATP hydrolysis activity"/>
    <property type="evidence" value="ECO:0007669"/>
    <property type="project" value="InterPro"/>
</dbReference>
<dbReference type="GO" id="GO:0098796">
    <property type="term" value="C:membrane protein complex"/>
    <property type="evidence" value="ECO:0007669"/>
    <property type="project" value="UniProtKB-ARBA"/>
</dbReference>
<organism evidence="5 6">
    <name type="scientific">Fusibacillus kribbianus</name>
    <dbReference type="NCBI Taxonomy" id="3044208"/>
    <lineage>
        <taxon>Bacteria</taxon>
        <taxon>Bacillati</taxon>
        <taxon>Bacillota</taxon>
        <taxon>Clostridia</taxon>
        <taxon>Lachnospirales</taxon>
        <taxon>Lachnospiraceae</taxon>
        <taxon>Fusibacillus</taxon>
    </lineage>
</organism>
<keyword evidence="2" id="KW-0547">Nucleotide-binding</keyword>
<dbReference type="InterPro" id="IPR017911">
    <property type="entry name" value="MacB-like_ATP-bd"/>
</dbReference>
<reference evidence="5 6" key="1">
    <citation type="submission" date="2023-05" db="EMBL/GenBank/DDBJ databases">
        <title>[ruminococcus] sp. nov., isolated from a pig farm feces dump.</title>
        <authorList>
            <person name="Chang Y.-H."/>
        </authorList>
    </citation>
    <scope>NUCLEOTIDE SEQUENCE [LARGE SCALE GENOMIC DNA]</scope>
    <source>
        <strain evidence="5 6">YH-rum2234</strain>
    </source>
</reference>
<feature type="domain" description="ABC transporter" evidence="4">
    <location>
        <begin position="5"/>
        <end position="227"/>
    </location>
</feature>
<dbReference type="PROSITE" id="PS50893">
    <property type="entry name" value="ABC_TRANSPORTER_2"/>
    <property type="match status" value="1"/>
</dbReference>
<dbReference type="EMBL" id="JASGBQ010000007">
    <property type="protein sequence ID" value="MDI9242057.1"/>
    <property type="molecule type" value="Genomic_DNA"/>
</dbReference>
<dbReference type="InterPro" id="IPR015854">
    <property type="entry name" value="ABC_transpr_LolD-like"/>
</dbReference>
<proteinExistence type="predicted"/>
<keyword evidence="1" id="KW-0813">Transport</keyword>
<dbReference type="GO" id="GO:0005886">
    <property type="term" value="C:plasma membrane"/>
    <property type="evidence" value="ECO:0007669"/>
    <property type="project" value="TreeGrafter"/>
</dbReference>
<evidence type="ECO:0000256" key="2">
    <source>
        <dbReference type="ARBA" id="ARBA00022741"/>
    </source>
</evidence>
<dbReference type="Proteomes" id="UP001300383">
    <property type="component" value="Unassembled WGS sequence"/>
</dbReference>